<gene>
    <name evidence="2" type="ORF">GT037_000175</name>
</gene>
<sequence>MGFWSGIADAFSRDGSATRFCEKLPVIGHVTAGVQLLAGNPEHAKRAAATATNSTLTTGGAVLGFIAAGPPGAVAGAMLGSTAGIGCEYGISTAINDEGVKGNVGEVSIKRIVVDGVLSGGSAFIPGGSAAIGTAGKEAAKQVASSAFKTGLVTGVFTGMQGMSKDQPRPTTGDDEPANPDEEDPVRVITLGQEKAAKELLKLVTYFKDKLAIAPFNKWTYLIDNDTRDLKGMCQNLQGPLASVRVNCEWDIVNGFYEGGKKVWTDNEKCFERLEEKLLETVAQYGEEYELCRDGRLAIRSAMAELDHSMATQDVRVPRSMVVDWMTFASKA</sequence>
<organism evidence="2 3">
    <name type="scientific">Alternaria burnsii</name>
    <dbReference type="NCBI Taxonomy" id="1187904"/>
    <lineage>
        <taxon>Eukaryota</taxon>
        <taxon>Fungi</taxon>
        <taxon>Dikarya</taxon>
        <taxon>Ascomycota</taxon>
        <taxon>Pezizomycotina</taxon>
        <taxon>Dothideomycetes</taxon>
        <taxon>Pleosporomycetidae</taxon>
        <taxon>Pleosporales</taxon>
        <taxon>Pleosporineae</taxon>
        <taxon>Pleosporaceae</taxon>
        <taxon>Alternaria</taxon>
        <taxon>Alternaria sect. Alternaria</taxon>
    </lineage>
</organism>
<accession>A0A8H7BGS6</accession>
<dbReference type="AlphaFoldDB" id="A0A8H7BGS6"/>
<dbReference type="Proteomes" id="UP000596902">
    <property type="component" value="Unassembled WGS sequence"/>
</dbReference>
<evidence type="ECO:0000256" key="1">
    <source>
        <dbReference type="SAM" id="MobiDB-lite"/>
    </source>
</evidence>
<protein>
    <submittedName>
        <fullName evidence="2">Uncharacterized protein</fullName>
    </submittedName>
</protein>
<reference evidence="2" key="1">
    <citation type="submission" date="2020-01" db="EMBL/GenBank/DDBJ databases">
        <authorList>
            <person name="Feng Z.H.Z."/>
        </authorList>
    </citation>
    <scope>NUCLEOTIDE SEQUENCE</scope>
    <source>
        <strain evidence="2">CBS107.38</strain>
    </source>
</reference>
<dbReference type="PANTHER" id="PTHR42076:SF1">
    <property type="entry name" value="CYANOVIRIN-N DOMAIN-CONTAINING PROTEIN"/>
    <property type="match status" value="1"/>
</dbReference>
<reference evidence="2" key="2">
    <citation type="submission" date="2020-08" db="EMBL/GenBank/DDBJ databases">
        <title>Draft Genome Sequence of Cumin Blight Pathogen Alternaria burnsii.</title>
        <authorList>
            <person name="Feng Z."/>
        </authorList>
    </citation>
    <scope>NUCLEOTIDE SEQUENCE</scope>
    <source>
        <strain evidence="2">CBS107.38</strain>
    </source>
</reference>
<dbReference type="PANTHER" id="PTHR42076">
    <property type="entry name" value="CYANOVIRIN-N HOMOLOG"/>
    <property type="match status" value="1"/>
</dbReference>
<evidence type="ECO:0000313" key="2">
    <source>
        <dbReference type="EMBL" id="KAF7681199.1"/>
    </source>
</evidence>
<feature type="region of interest" description="Disordered" evidence="1">
    <location>
        <begin position="159"/>
        <end position="183"/>
    </location>
</feature>
<dbReference type="OrthoDB" id="2441380at2759"/>
<evidence type="ECO:0000313" key="3">
    <source>
        <dbReference type="Proteomes" id="UP000596902"/>
    </source>
</evidence>
<feature type="compositionally biased region" description="Acidic residues" evidence="1">
    <location>
        <begin position="173"/>
        <end position="183"/>
    </location>
</feature>
<dbReference type="EMBL" id="JAAABM010000001">
    <property type="protein sequence ID" value="KAF7681199.1"/>
    <property type="molecule type" value="Genomic_DNA"/>
</dbReference>
<name>A0A8H7BGS6_9PLEO</name>
<keyword evidence="3" id="KW-1185">Reference proteome</keyword>
<dbReference type="GeneID" id="62198400"/>
<comment type="caution">
    <text evidence="2">The sequence shown here is derived from an EMBL/GenBank/DDBJ whole genome shotgun (WGS) entry which is preliminary data.</text>
</comment>
<proteinExistence type="predicted"/>
<dbReference type="RefSeq" id="XP_038791078.1">
    <property type="nucleotide sequence ID" value="XM_038925222.1"/>
</dbReference>